<comment type="caution">
    <text evidence="2">The sequence shown here is derived from an EMBL/GenBank/DDBJ whole genome shotgun (WGS) entry which is preliminary data.</text>
</comment>
<evidence type="ECO:0000256" key="1">
    <source>
        <dbReference type="SAM" id="SignalP"/>
    </source>
</evidence>
<proteinExistence type="predicted"/>
<dbReference type="Proteomes" id="UP001367508">
    <property type="component" value="Unassembled WGS sequence"/>
</dbReference>
<accession>A0AAN9L7C0</accession>
<feature type="signal peptide" evidence="1">
    <location>
        <begin position="1"/>
        <end position="19"/>
    </location>
</feature>
<dbReference type="EMBL" id="JAYMYQ010000005">
    <property type="protein sequence ID" value="KAK7330795.1"/>
    <property type="molecule type" value="Genomic_DNA"/>
</dbReference>
<sequence length="117" mass="12635">MKTGGVAIVFIMILALAQANDNLSFSQIEPNNAWGKVKCGAKCALECAPLIESEILYPLCVAKCLFKCRNAAFDIAYDCVKGCDLTKSIQSNNNDAHARGVTPFVLNSCLQTCQTKN</sequence>
<dbReference type="AlphaFoldDB" id="A0AAN9L7C0"/>
<evidence type="ECO:0000313" key="3">
    <source>
        <dbReference type="Proteomes" id="UP001367508"/>
    </source>
</evidence>
<organism evidence="2 3">
    <name type="scientific">Canavalia gladiata</name>
    <name type="common">Sword bean</name>
    <name type="synonym">Dolichos gladiatus</name>
    <dbReference type="NCBI Taxonomy" id="3824"/>
    <lineage>
        <taxon>Eukaryota</taxon>
        <taxon>Viridiplantae</taxon>
        <taxon>Streptophyta</taxon>
        <taxon>Embryophyta</taxon>
        <taxon>Tracheophyta</taxon>
        <taxon>Spermatophyta</taxon>
        <taxon>Magnoliopsida</taxon>
        <taxon>eudicotyledons</taxon>
        <taxon>Gunneridae</taxon>
        <taxon>Pentapetalae</taxon>
        <taxon>rosids</taxon>
        <taxon>fabids</taxon>
        <taxon>Fabales</taxon>
        <taxon>Fabaceae</taxon>
        <taxon>Papilionoideae</taxon>
        <taxon>50 kb inversion clade</taxon>
        <taxon>NPAAA clade</taxon>
        <taxon>indigoferoid/millettioid clade</taxon>
        <taxon>Phaseoleae</taxon>
        <taxon>Canavalia</taxon>
    </lineage>
</organism>
<feature type="chain" id="PRO_5042813058" evidence="1">
    <location>
        <begin position="20"/>
        <end position="117"/>
    </location>
</feature>
<protein>
    <submittedName>
        <fullName evidence="2">Uncharacterized protein</fullName>
    </submittedName>
</protein>
<evidence type="ECO:0000313" key="2">
    <source>
        <dbReference type="EMBL" id="KAK7330795.1"/>
    </source>
</evidence>
<name>A0AAN9L7C0_CANGL</name>
<keyword evidence="3" id="KW-1185">Reference proteome</keyword>
<keyword evidence="1" id="KW-0732">Signal</keyword>
<reference evidence="2 3" key="1">
    <citation type="submission" date="2024-01" db="EMBL/GenBank/DDBJ databases">
        <title>The genomes of 5 underutilized Papilionoideae crops provide insights into root nodulation and disease resistanc.</title>
        <authorList>
            <person name="Jiang F."/>
        </authorList>
    </citation>
    <scope>NUCLEOTIDE SEQUENCE [LARGE SCALE GENOMIC DNA]</scope>
    <source>
        <strain evidence="2">LVBAO_FW01</strain>
        <tissue evidence="2">Leaves</tissue>
    </source>
</reference>
<gene>
    <name evidence="2" type="ORF">VNO77_24995</name>
</gene>